<dbReference type="Pfam" id="PF03148">
    <property type="entry name" value="Tektin"/>
    <property type="match status" value="1"/>
</dbReference>
<dbReference type="InterPro" id="IPR000435">
    <property type="entry name" value="Tektins"/>
</dbReference>
<gene>
    <name evidence="16" type="ORF">GHT09_005433</name>
    <name evidence="17" type="ORF">MONAX_5E000066</name>
</gene>
<evidence type="ECO:0000313" key="17">
    <source>
        <dbReference type="EMBL" id="VTJ63424.1"/>
    </source>
</evidence>
<dbReference type="GO" id="GO:0005815">
    <property type="term" value="C:microtubule organizing center"/>
    <property type="evidence" value="ECO:0007669"/>
    <property type="project" value="UniProtKB-SubCell"/>
</dbReference>
<evidence type="ECO:0000256" key="8">
    <source>
        <dbReference type="ARBA" id="ARBA00022846"/>
    </source>
</evidence>
<dbReference type="PANTHER" id="PTHR19960">
    <property type="entry name" value="TEKTIN"/>
    <property type="match status" value="1"/>
</dbReference>
<evidence type="ECO:0000256" key="14">
    <source>
        <dbReference type="ARBA" id="ARBA00046707"/>
    </source>
</evidence>
<accession>A0A5E4B167</accession>
<keyword evidence="10 15" id="KW-0969">Cilium</keyword>
<keyword evidence="6" id="KW-0493">Microtubule</keyword>
<evidence type="ECO:0000256" key="1">
    <source>
        <dbReference type="ARBA" id="ARBA00004267"/>
    </source>
</evidence>
<evidence type="ECO:0000256" key="15">
    <source>
        <dbReference type="RuleBase" id="RU367040"/>
    </source>
</evidence>
<keyword evidence="7" id="KW-0832">Ubl conjugation</keyword>
<evidence type="ECO:0000256" key="6">
    <source>
        <dbReference type="ARBA" id="ARBA00022701"/>
    </source>
</evidence>
<dbReference type="GO" id="GO:0005930">
    <property type="term" value="C:axoneme"/>
    <property type="evidence" value="ECO:0007669"/>
    <property type="project" value="UniProtKB-SubCell"/>
</dbReference>
<keyword evidence="12 15" id="KW-0966">Cell projection</keyword>
<comment type="subcellular location">
    <subcellularLocation>
        <location evidence="15">Cytoplasm</location>
        <location evidence="15">Cytoskeleton</location>
        <location evidence="15">Cilium axoneme</location>
    </subcellularLocation>
    <subcellularLocation>
        <location evidence="2">Cytoplasm</location>
        <location evidence="2">Cytoskeleton</location>
        <location evidence="2">Flagellum axoneme</location>
    </subcellularLocation>
    <subcellularLocation>
        <location evidence="1">Cytoplasm</location>
        <location evidence="1">Cytoskeleton</location>
        <location evidence="1">Microtubule organizing center</location>
    </subcellularLocation>
</comment>
<evidence type="ECO:0000256" key="3">
    <source>
        <dbReference type="ARBA" id="ARBA00007209"/>
    </source>
</evidence>
<proteinExistence type="inferred from homology"/>
<evidence type="ECO:0000256" key="11">
    <source>
        <dbReference type="ARBA" id="ARBA00023212"/>
    </source>
</evidence>
<evidence type="ECO:0000256" key="5">
    <source>
        <dbReference type="ARBA" id="ARBA00022553"/>
    </source>
</evidence>
<comment type="similarity">
    <text evidence="3 15">Belongs to the tektin family.</text>
</comment>
<comment type="function">
    <text evidence="13">Microtubule inner protein (MIP) part of the dynein-decorated doublet microtubules (DMTs) in cilia and flagellar axoneme. Plays a key role in the assembly or attachment of the inner dynein arm to microtubules in sperm flagella and tracheal cilia. Forms filamentous polymers in the walls of ciliary and flagellar microtubules.</text>
</comment>
<sequence length="137" mass="16063">MATFRVKPSQHFRLPDWQTNSYLLSTNAERQRDASHQIRQEARILRNETNNQTIWDEHDNRTRLAERIDTVNRWKEMLDKCLTDLDAEIDTLTQAGDQGWISGHSAAKISPPSHFWVWKPLMGAWMAWSSESLRVLC</sequence>
<evidence type="ECO:0000256" key="2">
    <source>
        <dbReference type="ARBA" id="ARBA00004611"/>
    </source>
</evidence>
<name>A0A5E4B167_MARMO</name>
<keyword evidence="8 15" id="KW-0282">Flagellum</keyword>
<evidence type="ECO:0000313" key="16">
    <source>
        <dbReference type="EMBL" id="KAF7464995.1"/>
    </source>
</evidence>
<evidence type="ECO:0000256" key="4">
    <source>
        <dbReference type="ARBA" id="ARBA00022490"/>
    </source>
</evidence>
<dbReference type="GO" id="GO:0030317">
    <property type="term" value="P:flagellated sperm motility"/>
    <property type="evidence" value="ECO:0007669"/>
    <property type="project" value="UniProtKB-UniRule"/>
</dbReference>
<keyword evidence="4" id="KW-0963">Cytoplasm</keyword>
<dbReference type="InterPro" id="IPR048256">
    <property type="entry name" value="Tektin-like"/>
</dbReference>
<keyword evidence="18" id="KW-1185">Reference proteome</keyword>
<evidence type="ECO:0000256" key="10">
    <source>
        <dbReference type="ARBA" id="ARBA00023069"/>
    </source>
</evidence>
<comment type="subunit">
    <text evidence="14">Microtubule inner protein component of sperm flagellar doublet microtubules. May interact with CCDC172.</text>
</comment>
<dbReference type="EMBL" id="WJEC01007967">
    <property type="protein sequence ID" value="KAF7464995.1"/>
    <property type="molecule type" value="Genomic_DNA"/>
</dbReference>
<keyword evidence="5" id="KW-0597">Phosphoprotein</keyword>
<protein>
    <recommendedName>
        <fullName evidence="15">Tektin</fullName>
    </recommendedName>
</protein>
<comment type="function">
    <text evidence="15">Microtubule inner protein (MIP) part of the dynein-decorated doublet microtubules (DMTs) in cilia and flagellar axoneme. Forms filamentous polymers in the walls of ciliary and flagellar microtubules. Required for normal sperm mobility.</text>
</comment>
<dbReference type="GO" id="GO:0036126">
    <property type="term" value="C:sperm flagellum"/>
    <property type="evidence" value="ECO:0007669"/>
    <property type="project" value="UniProtKB-ARBA"/>
</dbReference>
<dbReference type="GO" id="GO:0005634">
    <property type="term" value="C:nucleus"/>
    <property type="evidence" value="ECO:0007669"/>
    <property type="project" value="TreeGrafter"/>
</dbReference>
<evidence type="ECO:0000256" key="7">
    <source>
        <dbReference type="ARBA" id="ARBA00022843"/>
    </source>
</evidence>
<dbReference type="GO" id="GO:0005874">
    <property type="term" value="C:microtubule"/>
    <property type="evidence" value="ECO:0007669"/>
    <property type="project" value="UniProtKB-KW"/>
</dbReference>
<keyword evidence="11" id="KW-0206">Cytoskeleton</keyword>
<dbReference type="AlphaFoldDB" id="A0A5E4B167"/>
<evidence type="ECO:0000256" key="12">
    <source>
        <dbReference type="ARBA" id="ARBA00023273"/>
    </source>
</evidence>
<evidence type="ECO:0000256" key="9">
    <source>
        <dbReference type="ARBA" id="ARBA00023054"/>
    </source>
</evidence>
<dbReference type="PANTHER" id="PTHR19960:SF29">
    <property type="entry name" value="TEKTIN-2"/>
    <property type="match status" value="1"/>
</dbReference>
<evidence type="ECO:0000256" key="13">
    <source>
        <dbReference type="ARBA" id="ARBA00046197"/>
    </source>
</evidence>
<organism evidence="17 18">
    <name type="scientific">Marmota monax</name>
    <name type="common">Woodchuck</name>
    <dbReference type="NCBI Taxonomy" id="9995"/>
    <lineage>
        <taxon>Eukaryota</taxon>
        <taxon>Metazoa</taxon>
        <taxon>Chordata</taxon>
        <taxon>Craniata</taxon>
        <taxon>Vertebrata</taxon>
        <taxon>Euteleostomi</taxon>
        <taxon>Mammalia</taxon>
        <taxon>Eutheria</taxon>
        <taxon>Euarchontoglires</taxon>
        <taxon>Glires</taxon>
        <taxon>Rodentia</taxon>
        <taxon>Sciuromorpha</taxon>
        <taxon>Sciuridae</taxon>
        <taxon>Xerinae</taxon>
        <taxon>Marmotini</taxon>
        <taxon>Marmota</taxon>
    </lineage>
</organism>
<dbReference type="Proteomes" id="UP000662637">
    <property type="component" value="Unassembled WGS sequence"/>
</dbReference>
<reference evidence="16" key="2">
    <citation type="submission" date="2020-08" db="EMBL/GenBank/DDBJ databases">
        <authorList>
            <person name="Shumante A."/>
            <person name="Zimin A.V."/>
            <person name="Puiu D."/>
            <person name="Salzberg S.L."/>
        </authorList>
    </citation>
    <scope>NUCLEOTIDE SEQUENCE</scope>
    <source>
        <strain evidence="16">WC2-LM</strain>
        <tissue evidence="16">Liver</tissue>
    </source>
</reference>
<dbReference type="Proteomes" id="UP000335636">
    <property type="component" value="Unassembled WGS sequence"/>
</dbReference>
<dbReference type="GO" id="GO:0060271">
    <property type="term" value="P:cilium assembly"/>
    <property type="evidence" value="ECO:0007669"/>
    <property type="project" value="UniProtKB-UniRule"/>
</dbReference>
<keyword evidence="9" id="KW-0175">Coiled coil</keyword>
<dbReference type="EMBL" id="CABDUW010000228">
    <property type="protein sequence ID" value="VTJ63424.1"/>
    <property type="molecule type" value="Genomic_DNA"/>
</dbReference>
<reference evidence="17 18" key="1">
    <citation type="submission" date="2019-04" db="EMBL/GenBank/DDBJ databases">
        <authorList>
            <person name="Alioto T."/>
            <person name="Alioto T."/>
        </authorList>
    </citation>
    <scope>NUCLEOTIDE SEQUENCE [LARGE SCALE GENOMIC DNA]</scope>
</reference>
<evidence type="ECO:0000313" key="18">
    <source>
        <dbReference type="Proteomes" id="UP000335636"/>
    </source>
</evidence>